<evidence type="ECO:0000256" key="1">
    <source>
        <dbReference type="ARBA" id="ARBA00022747"/>
    </source>
</evidence>
<reference evidence="4" key="1">
    <citation type="journal article" date="2019" name="Int. J. Syst. Evol. Microbiol.">
        <title>The Global Catalogue of Microorganisms (GCM) 10K type strain sequencing project: providing services to taxonomists for standard genome sequencing and annotation.</title>
        <authorList>
            <consortium name="The Broad Institute Genomics Platform"/>
            <consortium name="The Broad Institute Genome Sequencing Center for Infectious Disease"/>
            <person name="Wu L."/>
            <person name="Ma J."/>
        </authorList>
    </citation>
    <scope>NUCLEOTIDE SEQUENCE [LARGE SCALE GENOMIC DNA]</scope>
    <source>
        <strain evidence="4">CGMCC 4.7393</strain>
    </source>
</reference>
<proteinExistence type="predicted"/>
<evidence type="ECO:0000313" key="3">
    <source>
        <dbReference type="EMBL" id="MFC6996392.1"/>
    </source>
</evidence>
<evidence type="ECO:0000313" key="4">
    <source>
        <dbReference type="Proteomes" id="UP001596405"/>
    </source>
</evidence>
<name>A0ABW2DEX3_9BACT</name>
<dbReference type="EMBL" id="JBHSYQ010000003">
    <property type="protein sequence ID" value="MFC6996392.1"/>
    <property type="molecule type" value="Genomic_DNA"/>
</dbReference>
<keyword evidence="1" id="KW-0680">Restriction system</keyword>
<evidence type="ECO:0008006" key="5">
    <source>
        <dbReference type="Google" id="ProtNLM"/>
    </source>
</evidence>
<dbReference type="Proteomes" id="UP001596405">
    <property type="component" value="Unassembled WGS sequence"/>
</dbReference>
<accession>A0ABW2DEX3</accession>
<evidence type="ECO:0000256" key="2">
    <source>
        <dbReference type="ARBA" id="ARBA00023125"/>
    </source>
</evidence>
<dbReference type="Gene3D" id="3.90.220.20">
    <property type="entry name" value="DNA methylase specificity domains"/>
    <property type="match status" value="1"/>
</dbReference>
<organism evidence="3 4">
    <name type="scientific">Rufibacter roseus</name>
    <dbReference type="NCBI Taxonomy" id="1567108"/>
    <lineage>
        <taxon>Bacteria</taxon>
        <taxon>Pseudomonadati</taxon>
        <taxon>Bacteroidota</taxon>
        <taxon>Cytophagia</taxon>
        <taxon>Cytophagales</taxon>
        <taxon>Hymenobacteraceae</taxon>
        <taxon>Rufibacter</taxon>
    </lineage>
</organism>
<keyword evidence="4" id="KW-1185">Reference proteome</keyword>
<sequence>MHKPSWYSDGQVLVVNAKTCGINKDGHEQYIVNPETGIRSNETINDQLAEACDEISKGSFSRDDVSFRSQSEIFMLDVFVPKYYDASVYKGINSLVEDNGEFTLKTLGELVEEGKIYVFGGHGSPSSDQRVGTIPYIKVSDLRAGLVNINPTNMIPEALAKVFWRGGESKLKPYDLISPERASKNIGEFCVLMPGQERVVLTKEVIIVRACEGTAIDQFYLMWALSLKEVREQWERIIFMQTNREDVGKRVLEISIPYPNDKIVAAKYAEPFKKYFESLEAARKIFMKSLDQSSFNHFIHWGEMEVEPKENAESGEEG</sequence>
<dbReference type="SUPFAM" id="SSF116734">
    <property type="entry name" value="DNA methylase specificity domain"/>
    <property type="match status" value="1"/>
</dbReference>
<comment type="caution">
    <text evidence="3">The sequence shown here is derived from an EMBL/GenBank/DDBJ whole genome shotgun (WGS) entry which is preliminary data.</text>
</comment>
<protein>
    <recommendedName>
        <fullName evidence="5">Type I restriction modification DNA specificity domain-containing protein</fullName>
    </recommendedName>
</protein>
<gene>
    <name evidence="3" type="ORF">ACFQHR_02090</name>
</gene>
<dbReference type="RefSeq" id="WP_066620217.1">
    <property type="nucleotide sequence ID" value="NZ_JBHSYQ010000003.1"/>
</dbReference>
<dbReference type="InterPro" id="IPR044946">
    <property type="entry name" value="Restrct_endonuc_typeI_TRD_sf"/>
</dbReference>
<keyword evidence="2" id="KW-0238">DNA-binding</keyword>